<dbReference type="SUPFAM" id="SSF52374">
    <property type="entry name" value="Nucleotidylyl transferase"/>
    <property type="match status" value="1"/>
</dbReference>
<dbReference type="InterPro" id="IPR009008">
    <property type="entry name" value="Val/Leu/Ile-tRNA-synth_edit"/>
</dbReference>
<dbReference type="WBParaSite" id="ACAC_0000966801-mRNA-1">
    <property type="protein sequence ID" value="ACAC_0000966801-mRNA-1"/>
    <property type="gene ID" value="ACAC_0000966801"/>
</dbReference>
<dbReference type="Pfam" id="PF08264">
    <property type="entry name" value="Anticodon_1"/>
    <property type="match status" value="1"/>
</dbReference>
<dbReference type="NCBIfam" id="TIGR00422">
    <property type="entry name" value="valS"/>
    <property type="match status" value="1"/>
</dbReference>
<evidence type="ECO:0000256" key="1">
    <source>
        <dbReference type="ARBA" id="ARBA00005594"/>
    </source>
</evidence>
<keyword evidence="4 9" id="KW-0547">Nucleotide-binding</keyword>
<comment type="similarity">
    <text evidence="1 9">Belongs to the class-I aminoacyl-tRNA synthetase family.</text>
</comment>
<dbReference type="Proteomes" id="UP000035642">
    <property type="component" value="Unassembled WGS sequence"/>
</dbReference>
<evidence type="ECO:0000313" key="12">
    <source>
        <dbReference type="Proteomes" id="UP000035642"/>
    </source>
</evidence>
<dbReference type="PANTHER" id="PTHR11946">
    <property type="entry name" value="VALYL-TRNA SYNTHETASES"/>
    <property type="match status" value="1"/>
</dbReference>
<dbReference type="GO" id="GO:0002161">
    <property type="term" value="F:aminoacyl-tRNA deacylase activity"/>
    <property type="evidence" value="ECO:0007669"/>
    <property type="project" value="InterPro"/>
</dbReference>
<dbReference type="EC" id="6.1.1.9" evidence="2"/>
<feature type="domain" description="Aminoacyl-tRNA synthetase class Ia" evidence="10">
    <location>
        <begin position="44"/>
        <end position="619"/>
    </location>
</feature>
<dbReference type="Gene3D" id="1.10.730.10">
    <property type="entry name" value="Isoleucyl-tRNA Synthetase, Domain 1"/>
    <property type="match status" value="1"/>
</dbReference>
<dbReference type="Gene3D" id="3.90.740.10">
    <property type="entry name" value="Valyl/Leucyl/Isoleucyl-tRNA synthetase, editing domain"/>
    <property type="match status" value="1"/>
</dbReference>
<dbReference type="GO" id="GO:0004832">
    <property type="term" value="F:valine-tRNA ligase activity"/>
    <property type="evidence" value="ECO:0007669"/>
    <property type="project" value="UniProtKB-EC"/>
</dbReference>
<evidence type="ECO:0000256" key="8">
    <source>
        <dbReference type="ARBA" id="ARBA00029936"/>
    </source>
</evidence>
<keyword evidence="12" id="KW-1185">Reference proteome</keyword>
<dbReference type="InterPro" id="IPR014729">
    <property type="entry name" value="Rossmann-like_a/b/a_fold"/>
</dbReference>
<dbReference type="Gene3D" id="3.40.50.620">
    <property type="entry name" value="HUPs"/>
    <property type="match status" value="2"/>
</dbReference>
<evidence type="ECO:0000256" key="4">
    <source>
        <dbReference type="ARBA" id="ARBA00022741"/>
    </source>
</evidence>
<keyword evidence="5 9" id="KW-0067">ATP-binding</keyword>
<evidence type="ECO:0000256" key="5">
    <source>
        <dbReference type="ARBA" id="ARBA00022840"/>
    </source>
</evidence>
<evidence type="ECO:0000256" key="7">
    <source>
        <dbReference type="ARBA" id="ARBA00023146"/>
    </source>
</evidence>
<protein>
    <recommendedName>
        <fullName evidence="2">valine--tRNA ligase</fullName>
        <ecNumber evidence="2">6.1.1.9</ecNumber>
    </recommendedName>
    <alternativeName>
        <fullName evidence="8">Valyl-tRNA synthetase</fullName>
    </alternativeName>
</protein>
<dbReference type="PRINTS" id="PR00986">
    <property type="entry name" value="TRNASYNTHVAL"/>
</dbReference>
<dbReference type="InterPro" id="IPR002303">
    <property type="entry name" value="Valyl-tRNA_ligase"/>
</dbReference>
<dbReference type="GO" id="GO:0005524">
    <property type="term" value="F:ATP binding"/>
    <property type="evidence" value="ECO:0007669"/>
    <property type="project" value="UniProtKB-KW"/>
</dbReference>
<dbReference type="STRING" id="6313.A0A0K0DFD1"/>
<dbReference type="PANTHER" id="PTHR11946:SF111">
    <property type="entry name" value="VALINE--TRNA LIGASE"/>
    <property type="match status" value="1"/>
</dbReference>
<evidence type="ECO:0000256" key="6">
    <source>
        <dbReference type="ARBA" id="ARBA00022917"/>
    </source>
</evidence>
<dbReference type="NCBIfam" id="NF004349">
    <property type="entry name" value="PRK05729.1"/>
    <property type="match status" value="1"/>
</dbReference>
<keyword evidence="3 9" id="KW-0436">Ligase</keyword>
<dbReference type="GO" id="GO:0005829">
    <property type="term" value="C:cytosol"/>
    <property type="evidence" value="ECO:0007669"/>
    <property type="project" value="TreeGrafter"/>
</dbReference>
<dbReference type="SUPFAM" id="SSF47323">
    <property type="entry name" value="Anticodon-binding domain of a subclass of class I aminoacyl-tRNA synthetases"/>
    <property type="match status" value="1"/>
</dbReference>
<proteinExistence type="inferred from homology"/>
<dbReference type="Pfam" id="PF00133">
    <property type="entry name" value="tRNA-synt_1"/>
    <property type="match status" value="1"/>
</dbReference>
<evidence type="ECO:0000259" key="10">
    <source>
        <dbReference type="Pfam" id="PF00133"/>
    </source>
</evidence>
<evidence type="ECO:0000256" key="9">
    <source>
        <dbReference type="RuleBase" id="RU363035"/>
    </source>
</evidence>
<evidence type="ECO:0000259" key="11">
    <source>
        <dbReference type="Pfam" id="PF08264"/>
    </source>
</evidence>
<dbReference type="InterPro" id="IPR001412">
    <property type="entry name" value="aa-tRNA-synth_I_CS"/>
</dbReference>
<evidence type="ECO:0000256" key="3">
    <source>
        <dbReference type="ARBA" id="ARBA00022598"/>
    </source>
</evidence>
<dbReference type="InterPro" id="IPR013155">
    <property type="entry name" value="M/V/L/I-tRNA-synth_anticd-bd"/>
</dbReference>
<dbReference type="CDD" id="cd07962">
    <property type="entry name" value="Anticodon_Ia_Val"/>
    <property type="match status" value="1"/>
</dbReference>
<dbReference type="PROSITE" id="PS00178">
    <property type="entry name" value="AA_TRNA_LIGASE_I"/>
    <property type="match status" value="1"/>
</dbReference>
<organism evidence="12 13">
    <name type="scientific">Angiostrongylus cantonensis</name>
    <name type="common">Rat lungworm</name>
    <dbReference type="NCBI Taxonomy" id="6313"/>
    <lineage>
        <taxon>Eukaryota</taxon>
        <taxon>Metazoa</taxon>
        <taxon>Ecdysozoa</taxon>
        <taxon>Nematoda</taxon>
        <taxon>Chromadorea</taxon>
        <taxon>Rhabditida</taxon>
        <taxon>Rhabditina</taxon>
        <taxon>Rhabditomorpha</taxon>
        <taxon>Strongyloidea</taxon>
        <taxon>Metastrongylidae</taxon>
        <taxon>Angiostrongylus</taxon>
    </lineage>
</organism>
<dbReference type="InterPro" id="IPR002300">
    <property type="entry name" value="aa-tRNA-synth_Ia"/>
</dbReference>
<feature type="domain" description="Methionyl/Valyl/Leucyl/Isoleucyl-tRNA synthetase anticodon-binding" evidence="11">
    <location>
        <begin position="670"/>
        <end position="813"/>
    </location>
</feature>
<dbReference type="InterPro" id="IPR033705">
    <property type="entry name" value="Anticodon_Ia_Val"/>
</dbReference>
<name>A0A0K0DFD1_ANGCA</name>
<dbReference type="InterPro" id="IPR009080">
    <property type="entry name" value="tRNAsynth_Ia_anticodon-bd"/>
</dbReference>
<dbReference type="SUPFAM" id="SSF50677">
    <property type="entry name" value="ValRS/IleRS/LeuRS editing domain"/>
    <property type="match status" value="1"/>
</dbReference>
<keyword evidence="7 9" id="KW-0030">Aminoacyl-tRNA synthetase</keyword>
<dbReference type="AlphaFoldDB" id="A0A0K0DFD1"/>
<dbReference type="GO" id="GO:0006438">
    <property type="term" value="P:valyl-tRNA aminoacylation"/>
    <property type="evidence" value="ECO:0007669"/>
    <property type="project" value="InterPro"/>
</dbReference>
<evidence type="ECO:0000313" key="13">
    <source>
        <dbReference type="WBParaSite" id="ACAC_0000966801-mRNA-1"/>
    </source>
</evidence>
<keyword evidence="6 9" id="KW-0648">Protein biosynthesis</keyword>
<evidence type="ECO:0000256" key="2">
    <source>
        <dbReference type="ARBA" id="ARBA00013169"/>
    </source>
</evidence>
<reference evidence="13" key="2">
    <citation type="submission" date="2016-04" db="UniProtKB">
        <authorList>
            <consortium name="WormBaseParasite"/>
        </authorList>
    </citation>
    <scope>IDENTIFICATION</scope>
</reference>
<reference evidence="12" key="1">
    <citation type="submission" date="2012-09" db="EMBL/GenBank/DDBJ databases">
        <authorList>
            <person name="Martin A.A."/>
        </authorList>
    </citation>
    <scope>NUCLEOTIDE SEQUENCE</scope>
</reference>
<accession>A0A0K0DFD1</accession>
<sequence>HITIKIGASKYQVREHVLSFDVDAVTKRYDTRTGWAAANYGNNGSVFRMVLPPPNVTGKLHLGHALTVTIEDSLCRHHRIKGGVAQWIPGFDHAGIATQSVVERHLWKEKALRRDLLSREQFVEYCKQWSERNSAAIRKQLEILGATLDWQNSYYTLDNSFSSAVSLAFVTLHRDGFIYRDNRLVNWCCHLQTSLSDQVEPCRCSVSNKSCNSCSARRKVLFLKFLSMFIEVGTTRPETIFADVALAVHPDDERYSQFIGQLVRHPLLPNREIPVLADEMVQKEKGTGALKVTPCHDKLDWEIASRHWEQILRQDSTAKTTSCIDDHGRLTQQAGEFVGLDRFDARIRVIQQLDSLGLFSGTLKHEGQISLCSRTGDIIEPRLAEQWFLDTTELYTNAVEAIKSRRIEISPSNQEQRLFDWLTNKDPWCLSRQLLWGHRIPAFRSENSPWFVANSMDDAREHFGKEAVIVQDDDVLDTWFSSSLIPLVMAGWPGPEFNPSAPLLNVLETGWDILGFWVARMIAMTIRLSNGQVPFSRVILHGLIRDTSGKKMSKSLGNVIDPLDVVYGISREKMLERIKNSSLSEDDMADALSSVSTRYPKGISRCGPDALRFALLRHNLFSSDILLDVVDLSAEGYRFCNKLWNMVAYLESVNEKLCSSRDVDSYHPADEWILSRLADTLIQVDKHMTEHTPHLAFAVLYKFILGSFCDVYIESTKRAVWEADLVRIAQIRTTMSRVVQPTLVQLSVFMPFIAEYLYERAFGREPGSIYFDFVKPSFFKFYRNTELEYEMDLLLELVNVVRSIRQQLQLPSAMSFTGALHSDNISIEFFRLSPILSDLVKLDLSDVTPFVHDVLPGFMTCPVPGHKARLSLKMQYLLYLLCVKPHVIEKYEKKAWQARGVASGADEEVKRLQSLLEQMAS</sequence>